<evidence type="ECO:0000313" key="3">
    <source>
        <dbReference type="Proteomes" id="UP000646776"/>
    </source>
</evidence>
<dbReference type="Proteomes" id="UP000646776">
    <property type="component" value="Unassembled WGS sequence"/>
</dbReference>
<evidence type="ECO:0000313" key="2">
    <source>
        <dbReference type="EMBL" id="GGT82679.1"/>
    </source>
</evidence>
<reference evidence="2" key="2">
    <citation type="submission" date="2020-09" db="EMBL/GenBank/DDBJ databases">
        <authorList>
            <person name="Sun Q."/>
            <person name="Ohkuma M."/>
        </authorList>
    </citation>
    <scope>NUCLEOTIDE SEQUENCE</scope>
    <source>
        <strain evidence="2">JCM 4125</strain>
    </source>
</reference>
<dbReference type="GO" id="GO:0046872">
    <property type="term" value="F:metal ion binding"/>
    <property type="evidence" value="ECO:0007669"/>
    <property type="project" value="InterPro"/>
</dbReference>
<dbReference type="InterPro" id="IPR024344">
    <property type="entry name" value="MDMPI_metal-binding"/>
</dbReference>
<name>A0A918M070_9ACTN</name>
<dbReference type="Pfam" id="PF11716">
    <property type="entry name" value="MDMPI_N"/>
    <property type="match status" value="1"/>
</dbReference>
<protein>
    <recommendedName>
        <fullName evidence="1">Mycothiol-dependent maleylpyruvate isomerase metal-binding domain-containing protein</fullName>
    </recommendedName>
</protein>
<dbReference type="SUPFAM" id="SSF109854">
    <property type="entry name" value="DinB/YfiT-like putative metalloenzymes"/>
    <property type="match status" value="1"/>
</dbReference>
<dbReference type="InterPro" id="IPR017517">
    <property type="entry name" value="Maleyloyr_isom"/>
</dbReference>
<dbReference type="NCBIfam" id="TIGR03083">
    <property type="entry name" value="maleylpyruvate isomerase family mycothiol-dependent enzyme"/>
    <property type="match status" value="1"/>
</dbReference>
<dbReference type="AlphaFoldDB" id="A0A918M070"/>
<accession>A0A918M070</accession>
<sequence>MCRHAEAAACQALPMSPQTDGVSSTSWLGAPIDARPLFGPELASLLDLLRALRPADWQATAVPGWSVQDLATHILGDFHGRLGWSTDGFRPAFAPGETLESFIHRVNQEWIDLHTGHSPAMLIDAIETAGAQVGRQFAVTDLGTAGLGVSWAGADPAPAWLDIAREFTEYWTHRQQIRHATGRATDPGQRALATVLDAFMRALPHTLRGTSAAIGTQVRMVITGPAGGTWTVTAVEGRWSLAAAPGGQPRASVTLDSETAWRLCTRGIEPSTALAHARVLGERRLAEAVCQIVSIVH</sequence>
<dbReference type="EMBL" id="BMSA01000028">
    <property type="protein sequence ID" value="GGT82679.1"/>
    <property type="molecule type" value="Genomic_DNA"/>
</dbReference>
<reference evidence="2" key="1">
    <citation type="journal article" date="2014" name="Int. J. Syst. Evol. Microbiol.">
        <title>Complete genome sequence of Corynebacterium casei LMG S-19264T (=DSM 44701T), isolated from a smear-ripened cheese.</title>
        <authorList>
            <consortium name="US DOE Joint Genome Institute (JGI-PGF)"/>
            <person name="Walter F."/>
            <person name="Albersmeier A."/>
            <person name="Kalinowski J."/>
            <person name="Ruckert C."/>
        </authorList>
    </citation>
    <scope>NUCLEOTIDE SEQUENCE</scope>
    <source>
        <strain evidence="2">JCM 4125</strain>
    </source>
</reference>
<evidence type="ECO:0000259" key="1">
    <source>
        <dbReference type="Pfam" id="PF11716"/>
    </source>
</evidence>
<keyword evidence="3" id="KW-1185">Reference proteome</keyword>
<organism evidence="2 3">
    <name type="scientific">Streptomyces phaeofaciens</name>
    <dbReference type="NCBI Taxonomy" id="68254"/>
    <lineage>
        <taxon>Bacteria</taxon>
        <taxon>Bacillati</taxon>
        <taxon>Actinomycetota</taxon>
        <taxon>Actinomycetes</taxon>
        <taxon>Kitasatosporales</taxon>
        <taxon>Streptomycetaceae</taxon>
        <taxon>Streptomyces</taxon>
    </lineage>
</organism>
<dbReference type="InterPro" id="IPR034660">
    <property type="entry name" value="DinB/YfiT-like"/>
</dbReference>
<gene>
    <name evidence="2" type="ORF">GCM10010226_71610</name>
</gene>
<feature type="domain" description="Mycothiol-dependent maleylpyruvate isomerase metal-binding" evidence="1">
    <location>
        <begin position="40"/>
        <end position="177"/>
    </location>
</feature>
<dbReference type="Gene3D" id="1.20.120.450">
    <property type="entry name" value="dinb family like domain"/>
    <property type="match status" value="1"/>
</dbReference>
<proteinExistence type="predicted"/>
<comment type="caution">
    <text evidence="2">The sequence shown here is derived from an EMBL/GenBank/DDBJ whole genome shotgun (WGS) entry which is preliminary data.</text>
</comment>